<sequence length="149" mass="17656">MRYFLRNITEKDKSFIYNVKKMSIKDYVQKIWGWNEEYQIKDFESDFILQDFKIITVEDKDIGFIQIIEEPFNINIAEIHITSNYQGYGIGRSIINRIIKQASNKMKTVTIGCFIDNSRAKNLYEGLGFEVIKVTETHYEMRYQPKGNS</sequence>
<proteinExistence type="predicted"/>
<protein>
    <submittedName>
        <fullName evidence="2">Ribosomal protein S18 acetylase RimI</fullName>
    </submittedName>
</protein>
<accession>A0ABY0QMD4</accession>
<evidence type="ECO:0000259" key="1">
    <source>
        <dbReference type="PROSITE" id="PS51186"/>
    </source>
</evidence>
<dbReference type="RefSeq" id="WP_089866601.1">
    <property type="nucleotide sequence ID" value="NZ_FNGL01000014.1"/>
</dbReference>
<name>A0ABY0QMD4_CLOCO</name>
<dbReference type="CDD" id="cd04301">
    <property type="entry name" value="NAT_SF"/>
    <property type="match status" value="1"/>
</dbReference>
<feature type="domain" description="N-acetyltransferase" evidence="1">
    <location>
        <begin position="3"/>
        <end position="146"/>
    </location>
</feature>
<dbReference type="Pfam" id="PF00583">
    <property type="entry name" value="Acetyltransf_1"/>
    <property type="match status" value="1"/>
</dbReference>
<reference evidence="2 3" key="1">
    <citation type="submission" date="2016-10" db="EMBL/GenBank/DDBJ databases">
        <authorList>
            <person name="Varghese N."/>
            <person name="Submissions S."/>
        </authorList>
    </citation>
    <scope>NUCLEOTIDE SEQUENCE [LARGE SCALE GENOMIC DNA]</scope>
    <source>
        <strain evidence="2 3">NLAE-zl-C224</strain>
    </source>
</reference>
<organism evidence="2 3">
    <name type="scientific">Clostridium cochlearium</name>
    <dbReference type="NCBI Taxonomy" id="1494"/>
    <lineage>
        <taxon>Bacteria</taxon>
        <taxon>Bacillati</taxon>
        <taxon>Bacillota</taxon>
        <taxon>Clostridia</taxon>
        <taxon>Eubacteriales</taxon>
        <taxon>Clostridiaceae</taxon>
        <taxon>Clostridium</taxon>
    </lineage>
</organism>
<dbReference type="SUPFAM" id="SSF55729">
    <property type="entry name" value="Acyl-CoA N-acyltransferases (Nat)"/>
    <property type="match status" value="1"/>
</dbReference>
<gene>
    <name evidence="2" type="ORF">SAMN05216497_11445</name>
</gene>
<dbReference type="InterPro" id="IPR000182">
    <property type="entry name" value="GNAT_dom"/>
</dbReference>
<dbReference type="Proteomes" id="UP000198811">
    <property type="component" value="Unassembled WGS sequence"/>
</dbReference>
<keyword evidence="2" id="KW-0689">Ribosomal protein</keyword>
<dbReference type="Gene3D" id="3.40.630.30">
    <property type="match status" value="1"/>
</dbReference>
<dbReference type="EMBL" id="FNGL01000014">
    <property type="protein sequence ID" value="SDL25533.1"/>
    <property type="molecule type" value="Genomic_DNA"/>
</dbReference>
<keyword evidence="2" id="KW-0687">Ribonucleoprotein</keyword>
<dbReference type="PROSITE" id="PS51186">
    <property type="entry name" value="GNAT"/>
    <property type="match status" value="1"/>
</dbReference>
<dbReference type="GO" id="GO:0005840">
    <property type="term" value="C:ribosome"/>
    <property type="evidence" value="ECO:0007669"/>
    <property type="project" value="UniProtKB-KW"/>
</dbReference>
<evidence type="ECO:0000313" key="3">
    <source>
        <dbReference type="Proteomes" id="UP000198811"/>
    </source>
</evidence>
<dbReference type="InterPro" id="IPR016181">
    <property type="entry name" value="Acyl_CoA_acyltransferase"/>
</dbReference>
<keyword evidence="3" id="KW-1185">Reference proteome</keyword>
<evidence type="ECO:0000313" key="2">
    <source>
        <dbReference type="EMBL" id="SDL25533.1"/>
    </source>
</evidence>
<comment type="caution">
    <text evidence="2">The sequence shown here is derived from an EMBL/GenBank/DDBJ whole genome shotgun (WGS) entry which is preliminary data.</text>
</comment>